<keyword evidence="1" id="KW-0812">Transmembrane</keyword>
<feature type="transmembrane region" description="Helical" evidence="1">
    <location>
        <begin position="40"/>
        <end position="57"/>
    </location>
</feature>
<dbReference type="Proteomes" id="UP000628840">
    <property type="component" value="Unassembled WGS sequence"/>
</dbReference>
<name>A0A830F7L1_9EURY</name>
<keyword evidence="1" id="KW-1133">Transmembrane helix</keyword>
<dbReference type="EMBL" id="BMPF01000001">
    <property type="protein sequence ID" value="GGL27272.1"/>
    <property type="molecule type" value="Genomic_DNA"/>
</dbReference>
<comment type="caution">
    <text evidence="2">The sequence shown here is derived from an EMBL/GenBank/DDBJ whole genome shotgun (WGS) entry which is preliminary data.</text>
</comment>
<keyword evidence="3" id="KW-1185">Reference proteome</keyword>
<keyword evidence="1" id="KW-0472">Membrane</keyword>
<reference evidence="2 3" key="1">
    <citation type="journal article" date="2019" name="Int. J. Syst. Evol. Microbiol.">
        <title>The Global Catalogue of Microorganisms (GCM) 10K type strain sequencing project: providing services to taxonomists for standard genome sequencing and annotation.</title>
        <authorList>
            <consortium name="The Broad Institute Genomics Platform"/>
            <consortium name="The Broad Institute Genome Sequencing Center for Infectious Disease"/>
            <person name="Wu L."/>
            <person name="Ma J."/>
        </authorList>
    </citation>
    <scope>NUCLEOTIDE SEQUENCE [LARGE SCALE GENOMIC DNA]</scope>
    <source>
        <strain evidence="2 3">JCM 19585</strain>
    </source>
</reference>
<proteinExistence type="predicted"/>
<dbReference type="InterPro" id="IPR058309">
    <property type="entry name" value="DUF7996"/>
</dbReference>
<organism evidence="2 3">
    <name type="scientific">Halarchaeum grantii</name>
    <dbReference type="NCBI Taxonomy" id="1193105"/>
    <lineage>
        <taxon>Archaea</taxon>
        <taxon>Methanobacteriati</taxon>
        <taxon>Methanobacteriota</taxon>
        <taxon>Stenosarchaea group</taxon>
        <taxon>Halobacteria</taxon>
        <taxon>Halobacteriales</taxon>
        <taxon>Halobacteriaceae</taxon>
    </lineage>
</organism>
<evidence type="ECO:0000313" key="2">
    <source>
        <dbReference type="EMBL" id="GGL27272.1"/>
    </source>
</evidence>
<dbReference type="OrthoDB" id="304630at2157"/>
<dbReference type="RefSeq" id="WP_188879475.1">
    <property type="nucleotide sequence ID" value="NZ_BMPF01000001.1"/>
</dbReference>
<dbReference type="AlphaFoldDB" id="A0A830F7L1"/>
<accession>A0A830F7L1</accession>
<sequence>MSESFSRRTLAVLLVVGILGPGMAHYYLNRAGFSLVADLLYVGGYATAVFLLWYGWLRHVDLTG</sequence>
<evidence type="ECO:0000256" key="1">
    <source>
        <dbReference type="SAM" id="Phobius"/>
    </source>
</evidence>
<dbReference type="Pfam" id="PF25959">
    <property type="entry name" value="DUF7996"/>
    <property type="match status" value="1"/>
</dbReference>
<protein>
    <submittedName>
        <fullName evidence="2">Uncharacterized protein</fullName>
    </submittedName>
</protein>
<gene>
    <name evidence="2" type="ORF">GCM10009037_08620</name>
</gene>
<evidence type="ECO:0000313" key="3">
    <source>
        <dbReference type="Proteomes" id="UP000628840"/>
    </source>
</evidence>